<dbReference type="OrthoDB" id="9791262at2"/>
<dbReference type="Pfam" id="PF05721">
    <property type="entry name" value="PhyH"/>
    <property type="match status" value="1"/>
</dbReference>
<dbReference type="RefSeq" id="WP_012179675.1">
    <property type="nucleotide sequence ID" value="NC_009952.1"/>
</dbReference>
<dbReference type="InterPro" id="IPR008775">
    <property type="entry name" value="Phytyl_CoA_dOase-like"/>
</dbReference>
<dbReference type="Gene3D" id="2.60.120.620">
    <property type="entry name" value="q2cbj1_9rhob like domain"/>
    <property type="match status" value="1"/>
</dbReference>
<dbReference type="STRING" id="398580.Dshi_3014"/>
<evidence type="ECO:0000256" key="1">
    <source>
        <dbReference type="ARBA" id="ARBA00001954"/>
    </source>
</evidence>
<dbReference type="AlphaFoldDB" id="A8LKG4"/>
<comment type="cofactor">
    <cofactor evidence="1">
        <name>Fe(2+)</name>
        <dbReference type="ChEBI" id="CHEBI:29033"/>
    </cofactor>
</comment>
<dbReference type="PANTHER" id="PTHR20883:SF48">
    <property type="entry name" value="ECTOINE DIOXYGENASE"/>
    <property type="match status" value="1"/>
</dbReference>
<dbReference type="Proteomes" id="UP000006833">
    <property type="component" value="Chromosome"/>
</dbReference>
<dbReference type="GO" id="GO:0048244">
    <property type="term" value="F:phytanoyl-CoA dioxygenase activity"/>
    <property type="evidence" value="ECO:0007669"/>
    <property type="project" value="UniProtKB-EC"/>
</dbReference>
<dbReference type="PANTHER" id="PTHR20883">
    <property type="entry name" value="PHYTANOYL-COA DIOXYGENASE DOMAIN CONTAINING 1"/>
    <property type="match status" value="1"/>
</dbReference>
<dbReference type="eggNOG" id="COG5285">
    <property type="taxonomic scope" value="Bacteria"/>
</dbReference>
<sequence>MLDTPPDLSFAPVRTPAPATLNAAQIDHYNREGYLTGLRAFPPSVAEANRVIFDGLLAGLGREGAYAINCYQARAQAIWDLCTAPAILDVVEDLVGPNVICWASHFFCKLPGDPKHVPWHQDAAFWHLAPARTVTVWLAIDDADAENAAMQFIPRSHDKGALDWRASEGGVLNKELVDAERLGAPVTNALRAGEMSVHADMLAHGSAANLSDRRRCGLTIRYCPPEVRITDPVWARGIEAILCRGTDPTGHWRHHARPRGNDVSPENSPRNLGGN</sequence>
<accession>A8LKG4</accession>
<evidence type="ECO:0000313" key="3">
    <source>
        <dbReference type="EMBL" id="ABV94747.1"/>
    </source>
</evidence>
<feature type="region of interest" description="Disordered" evidence="2">
    <location>
        <begin position="247"/>
        <end position="275"/>
    </location>
</feature>
<reference evidence="4" key="1">
    <citation type="journal article" date="2010" name="ISME J.">
        <title>The complete genome sequence of the algal symbiont Dinoroseobacter shibae: a hitchhiker's guide to life in the sea.</title>
        <authorList>
            <person name="Wagner-Dobler I."/>
            <person name="Ballhausen B."/>
            <person name="Berger M."/>
            <person name="Brinkhoff T."/>
            <person name="Buchholz I."/>
            <person name="Bunk B."/>
            <person name="Cypionka H."/>
            <person name="Daniel R."/>
            <person name="Drepper T."/>
            <person name="Gerdts G."/>
            <person name="Hahnke S."/>
            <person name="Han C."/>
            <person name="Jahn D."/>
            <person name="Kalhoefer D."/>
            <person name="Kiss H."/>
            <person name="Klenk H.P."/>
            <person name="Kyrpides N."/>
            <person name="Liebl W."/>
            <person name="Liesegang H."/>
            <person name="Meincke L."/>
            <person name="Pati A."/>
            <person name="Petersen J."/>
            <person name="Piekarski T."/>
            <person name="Pommerenke C."/>
            <person name="Pradella S."/>
            <person name="Pukall R."/>
            <person name="Rabus R."/>
            <person name="Stackebrandt E."/>
            <person name="Thole S."/>
            <person name="Thompson L."/>
            <person name="Tielen P."/>
            <person name="Tomasch J."/>
            <person name="von Jan M."/>
            <person name="Wanphrut N."/>
            <person name="Wichels A."/>
            <person name="Zech H."/>
            <person name="Simon M."/>
        </authorList>
    </citation>
    <scope>NUCLEOTIDE SEQUENCE [LARGE SCALE GENOMIC DNA]</scope>
    <source>
        <strain evidence="4">DSM 16493 / NCIMB 14021 / DFL 12</strain>
    </source>
</reference>
<protein>
    <submittedName>
        <fullName evidence="3">Phytanoyl-CoA dioxygenase</fullName>
        <ecNumber evidence="3">1.14.11.18</ecNumber>
    </submittedName>
</protein>
<dbReference type="GO" id="GO:0005506">
    <property type="term" value="F:iron ion binding"/>
    <property type="evidence" value="ECO:0007669"/>
    <property type="project" value="UniProtKB-ARBA"/>
</dbReference>
<dbReference type="EMBL" id="CP000830">
    <property type="protein sequence ID" value="ABV94747.1"/>
    <property type="molecule type" value="Genomic_DNA"/>
</dbReference>
<keyword evidence="4" id="KW-1185">Reference proteome</keyword>
<dbReference type="KEGG" id="dsh:Dshi_3014"/>
<dbReference type="HOGENOM" id="CLU_048953_9_0_5"/>
<proteinExistence type="predicted"/>
<gene>
    <name evidence="3" type="ordered locus">Dshi_3014</name>
</gene>
<evidence type="ECO:0000313" key="4">
    <source>
        <dbReference type="Proteomes" id="UP000006833"/>
    </source>
</evidence>
<evidence type="ECO:0000256" key="2">
    <source>
        <dbReference type="SAM" id="MobiDB-lite"/>
    </source>
</evidence>
<keyword evidence="3" id="KW-0560">Oxidoreductase</keyword>
<keyword evidence="3" id="KW-0223">Dioxygenase</keyword>
<feature type="compositionally biased region" description="Polar residues" evidence="2">
    <location>
        <begin position="264"/>
        <end position="275"/>
    </location>
</feature>
<dbReference type="SUPFAM" id="SSF51197">
    <property type="entry name" value="Clavaminate synthase-like"/>
    <property type="match status" value="1"/>
</dbReference>
<dbReference type="EC" id="1.14.11.18" evidence="3"/>
<organism evidence="3 4">
    <name type="scientific">Dinoroseobacter shibae (strain DSM 16493 / NCIMB 14021 / DFL 12)</name>
    <dbReference type="NCBI Taxonomy" id="398580"/>
    <lineage>
        <taxon>Bacteria</taxon>
        <taxon>Pseudomonadati</taxon>
        <taxon>Pseudomonadota</taxon>
        <taxon>Alphaproteobacteria</taxon>
        <taxon>Rhodobacterales</taxon>
        <taxon>Roseobacteraceae</taxon>
        <taxon>Dinoroseobacter</taxon>
    </lineage>
</organism>
<name>A8LKG4_DINSH</name>